<proteinExistence type="predicted"/>
<evidence type="ECO:0000313" key="1">
    <source>
        <dbReference type="EMBL" id="QHT36253.1"/>
    </source>
</evidence>
<dbReference type="AlphaFoldDB" id="A0A6C0F6K3"/>
<dbReference type="InterPro" id="IPR036869">
    <property type="entry name" value="J_dom_sf"/>
</dbReference>
<accession>A0A6C0F6K3</accession>
<protein>
    <recommendedName>
        <fullName evidence="2">J domain-containing protein</fullName>
    </recommendedName>
</protein>
<dbReference type="EMBL" id="MN739033">
    <property type="protein sequence ID" value="QHT36253.1"/>
    <property type="molecule type" value="Genomic_DNA"/>
</dbReference>
<sequence>MNKQEEVDLDLDIDNYSLDDILNLLHVPQDFDENDLKNAKKLVLKTHPDKSQLPPKYFLFYSKAYKMLYSIYEFKNKTSRVIENENTEYNSESLKEEDKEKILSNFFKKNKKMKDAKQFNAWFNDQFEKNRLKSEAEETGYGDWLSSNEDISDQTNISLADMKGEFERKKTQIRTLIRHEDINDFYSNNISASSLTGEAPQCFSSDVFSNLQYQDLRQAHRESIIPVTEEDYKNVKKFRNVNEIISFRGTQDTAPLSDRQAMELLANREKKTNEEATKRAYYFAKQVEQSKKKEDQFWSSMKRLN</sequence>
<organism evidence="1">
    <name type="scientific">viral metagenome</name>
    <dbReference type="NCBI Taxonomy" id="1070528"/>
    <lineage>
        <taxon>unclassified sequences</taxon>
        <taxon>metagenomes</taxon>
        <taxon>organismal metagenomes</taxon>
    </lineage>
</organism>
<evidence type="ECO:0008006" key="2">
    <source>
        <dbReference type="Google" id="ProtNLM"/>
    </source>
</evidence>
<name>A0A6C0F6K3_9ZZZZ</name>
<dbReference type="SUPFAM" id="SSF46565">
    <property type="entry name" value="Chaperone J-domain"/>
    <property type="match status" value="1"/>
</dbReference>
<reference evidence="1" key="1">
    <citation type="journal article" date="2020" name="Nature">
        <title>Giant virus diversity and host interactions through global metagenomics.</title>
        <authorList>
            <person name="Schulz F."/>
            <person name="Roux S."/>
            <person name="Paez-Espino D."/>
            <person name="Jungbluth S."/>
            <person name="Walsh D.A."/>
            <person name="Denef V.J."/>
            <person name="McMahon K.D."/>
            <person name="Konstantinidis K.T."/>
            <person name="Eloe-Fadrosh E.A."/>
            <person name="Kyrpides N.C."/>
            <person name="Woyke T."/>
        </authorList>
    </citation>
    <scope>NUCLEOTIDE SEQUENCE</scope>
    <source>
        <strain evidence="1">GVMAG-M-3300009182-46</strain>
    </source>
</reference>